<keyword evidence="10" id="KW-1185">Reference proteome</keyword>
<feature type="domain" description="Threonine/serine exporter-like N-terminal" evidence="8">
    <location>
        <begin position="13"/>
        <end position="254"/>
    </location>
</feature>
<keyword evidence="5 7" id="KW-0472">Membrane</keyword>
<evidence type="ECO:0000256" key="6">
    <source>
        <dbReference type="ARBA" id="ARBA00034125"/>
    </source>
</evidence>
<keyword evidence="3 7" id="KW-0812">Transmembrane</keyword>
<evidence type="ECO:0000256" key="4">
    <source>
        <dbReference type="ARBA" id="ARBA00022989"/>
    </source>
</evidence>
<dbReference type="RefSeq" id="WP_243098134.1">
    <property type="nucleotide sequence ID" value="NZ_CP058648.1"/>
</dbReference>
<dbReference type="GO" id="GO:0005886">
    <property type="term" value="C:plasma membrane"/>
    <property type="evidence" value="ECO:0007669"/>
    <property type="project" value="UniProtKB-SubCell"/>
</dbReference>
<dbReference type="EMBL" id="SLYC01000001">
    <property type="protein sequence ID" value="TCQ07936.1"/>
    <property type="molecule type" value="Genomic_DNA"/>
</dbReference>
<accession>A0A4R2TXI7</accession>
<organism evidence="9 10">
    <name type="scientific">Serpentinicella alkaliphila</name>
    <dbReference type="NCBI Taxonomy" id="1734049"/>
    <lineage>
        <taxon>Bacteria</taxon>
        <taxon>Bacillati</taxon>
        <taxon>Bacillota</taxon>
        <taxon>Clostridia</taxon>
        <taxon>Peptostreptococcales</taxon>
        <taxon>Natronincolaceae</taxon>
        <taxon>Serpentinicella</taxon>
    </lineage>
</organism>
<dbReference type="GO" id="GO:0015744">
    <property type="term" value="P:succinate transport"/>
    <property type="evidence" value="ECO:0007669"/>
    <property type="project" value="TreeGrafter"/>
</dbReference>
<reference evidence="9 10" key="1">
    <citation type="submission" date="2019-03" db="EMBL/GenBank/DDBJ databases">
        <title>Genomic Encyclopedia of Type Strains, Phase IV (KMG-IV): sequencing the most valuable type-strain genomes for metagenomic binning, comparative biology and taxonomic classification.</title>
        <authorList>
            <person name="Goeker M."/>
        </authorList>
    </citation>
    <scope>NUCLEOTIDE SEQUENCE [LARGE SCALE GENOMIC DNA]</scope>
    <source>
        <strain evidence="9 10">DSM 100013</strain>
    </source>
</reference>
<dbReference type="PANTHER" id="PTHR34390">
    <property type="entry name" value="UPF0442 PROTEIN YJJB-RELATED"/>
    <property type="match status" value="1"/>
</dbReference>
<name>A0A4R2TXI7_9FIRM</name>
<evidence type="ECO:0000256" key="7">
    <source>
        <dbReference type="SAM" id="Phobius"/>
    </source>
</evidence>
<feature type="transmembrane region" description="Helical" evidence="7">
    <location>
        <begin position="171"/>
        <end position="192"/>
    </location>
</feature>
<evidence type="ECO:0000313" key="10">
    <source>
        <dbReference type="Proteomes" id="UP000295504"/>
    </source>
</evidence>
<keyword evidence="4 7" id="KW-1133">Transmembrane helix</keyword>
<evidence type="ECO:0000256" key="5">
    <source>
        <dbReference type="ARBA" id="ARBA00023136"/>
    </source>
</evidence>
<comment type="similarity">
    <text evidence="6">Belongs to the ThrE exporter (TC 2.A.79) family.</text>
</comment>
<dbReference type="GO" id="GO:0022857">
    <property type="term" value="F:transmembrane transporter activity"/>
    <property type="evidence" value="ECO:0007669"/>
    <property type="project" value="InterPro"/>
</dbReference>
<dbReference type="InterPro" id="IPR050539">
    <property type="entry name" value="ThrE_Dicarb/AminoAcid_Exp"/>
</dbReference>
<feature type="transmembrane region" description="Helical" evidence="7">
    <location>
        <begin position="199"/>
        <end position="218"/>
    </location>
</feature>
<proteinExistence type="inferred from homology"/>
<protein>
    <submittedName>
        <fullName evidence="9">Uncharacterized membrane protein YjjP (DUF1212 family)</fullName>
    </submittedName>
</protein>
<sequence>MNEIDSKKLLKMTLYTAEILLQSGAETYRVEDTIVRMCTSRGFDYVESFVTPTGIFLSLNNKGDKPEDIITLVRRIKSRSINLNRVAKVNDFSRQFVSSDMSIEEAFNILKDIDKIKPYPALIHAIFGGIASAFVTLLFGANIFEFMAAFITSIMVTFSIKNLDKISFPPFLTNISGGCVATIFAIIFASLYPAIRIDMVVVGAIMVMVPGVAITNAVRDSISGDLISGLAKAAEAVIIATSIAFGVGFILQLWILISGGKLL</sequence>
<gene>
    <name evidence="9" type="ORF">EDD79_100119</name>
</gene>
<evidence type="ECO:0000256" key="2">
    <source>
        <dbReference type="ARBA" id="ARBA00022475"/>
    </source>
</evidence>
<dbReference type="Pfam" id="PF06738">
    <property type="entry name" value="ThrE"/>
    <property type="match status" value="1"/>
</dbReference>
<evidence type="ECO:0000313" key="9">
    <source>
        <dbReference type="EMBL" id="TCQ07936.1"/>
    </source>
</evidence>
<evidence type="ECO:0000256" key="1">
    <source>
        <dbReference type="ARBA" id="ARBA00004651"/>
    </source>
</evidence>
<feature type="transmembrane region" description="Helical" evidence="7">
    <location>
        <begin position="121"/>
        <end position="151"/>
    </location>
</feature>
<comment type="caution">
    <text evidence="9">The sequence shown here is derived from an EMBL/GenBank/DDBJ whole genome shotgun (WGS) entry which is preliminary data.</text>
</comment>
<evidence type="ECO:0000259" key="8">
    <source>
        <dbReference type="Pfam" id="PF06738"/>
    </source>
</evidence>
<evidence type="ECO:0000256" key="3">
    <source>
        <dbReference type="ARBA" id="ARBA00022692"/>
    </source>
</evidence>
<dbReference type="PANTHER" id="PTHR34390:SF2">
    <property type="entry name" value="SUCCINATE TRANSPORTER SUBUNIT YJJP-RELATED"/>
    <property type="match status" value="1"/>
</dbReference>
<feature type="transmembrane region" description="Helical" evidence="7">
    <location>
        <begin position="238"/>
        <end position="257"/>
    </location>
</feature>
<comment type="subcellular location">
    <subcellularLocation>
        <location evidence="1">Cell membrane</location>
        <topology evidence="1">Multi-pass membrane protein</topology>
    </subcellularLocation>
</comment>
<keyword evidence="2" id="KW-1003">Cell membrane</keyword>
<dbReference type="AlphaFoldDB" id="A0A4R2TXI7"/>
<dbReference type="Proteomes" id="UP000295504">
    <property type="component" value="Unassembled WGS sequence"/>
</dbReference>
<dbReference type="InterPro" id="IPR010619">
    <property type="entry name" value="ThrE-like_N"/>
</dbReference>